<dbReference type="EMBL" id="GBXM01036010">
    <property type="protein sequence ID" value="JAH72567.1"/>
    <property type="molecule type" value="Transcribed_RNA"/>
</dbReference>
<protein>
    <submittedName>
        <fullName evidence="1">Uncharacterized protein</fullName>
    </submittedName>
</protein>
<accession>A0A0E9V3F8</accession>
<evidence type="ECO:0000313" key="1">
    <source>
        <dbReference type="EMBL" id="JAH72567.1"/>
    </source>
</evidence>
<name>A0A0E9V3F8_ANGAN</name>
<dbReference type="AlphaFoldDB" id="A0A0E9V3F8"/>
<sequence>MRRKLWSLTHSLTDNLCRHMRRRCAVGLDGSVLVYTYICFTKSNSQPAICISWRQCINFLKSYTS</sequence>
<proteinExistence type="predicted"/>
<reference evidence="1" key="1">
    <citation type="submission" date="2014-11" db="EMBL/GenBank/DDBJ databases">
        <authorList>
            <person name="Amaro Gonzalez C."/>
        </authorList>
    </citation>
    <scope>NUCLEOTIDE SEQUENCE</scope>
</reference>
<organism evidence="1">
    <name type="scientific">Anguilla anguilla</name>
    <name type="common">European freshwater eel</name>
    <name type="synonym">Muraena anguilla</name>
    <dbReference type="NCBI Taxonomy" id="7936"/>
    <lineage>
        <taxon>Eukaryota</taxon>
        <taxon>Metazoa</taxon>
        <taxon>Chordata</taxon>
        <taxon>Craniata</taxon>
        <taxon>Vertebrata</taxon>
        <taxon>Euteleostomi</taxon>
        <taxon>Actinopterygii</taxon>
        <taxon>Neopterygii</taxon>
        <taxon>Teleostei</taxon>
        <taxon>Anguilliformes</taxon>
        <taxon>Anguillidae</taxon>
        <taxon>Anguilla</taxon>
    </lineage>
</organism>
<reference evidence="1" key="2">
    <citation type="journal article" date="2015" name="Fish Shellfish Immunol.">
        <title>Early steps in the European eel (Anguilla anguilla)-Vibrio vulnificus interaction in the gills: Role of the RtxA13 toxin.</title>
        <authorList>
            <person name="Callol A."/>
            <person name="Pajuelo D."/>
            <person name="Ebbesson L."/>
            <person name="Teles M."/>
            <person name="MacKenzie S."/>
            <person name="Amaro C."/>
        </authorList>
    </citation>
    <scope>NUCLEOTIDE SEQUENCE</scope>
</reference>